<dbReference type="GO" id="GO:0006401">
    <property type="term" value="P:RNA catabolic process"/>
    <property type="evidence" value="ECO:0007669"/>
    <property type="project" value="TreeGrafter"/>
</dbReference>
<dbReference type="Gene3D" id="1.10.20.120">
    <property type="match status" value="1"/>
</dbReference>
<dbReference type="WBParaSite" id="MhA1_Contig253.frz3.gene13">
    <property type="protein sequence ID" value="MhA1_Contig253.frz3.gene13"/>
    <property type="gene ID" value="MhA1_Contig253.frz3.gene13"/>
</dbReference>
<keyword evidence="1" id="KW-1185">Reference proteome</keyword>
<organism evidence="1 2">
    <name type="scientific">Meloidogyne hapla</name>
    <name type="common">Root-knot nematode worm</name>
    <dbReference type="NCBI Taxonomy" id="6305"/>
    <lineage>
        <taxon>Eukaryota</taxon>
        <taxon>Metazoa</taxon>
        <taxon>Ecdysozoa</taxon>
        <taxon>Nematoda</taxon>
        <taxon>Chromadorea</taxon>
        <taxon>Rhabditida</taxon>
        <taxon>Tylenchina</taxon>
        <taxon>Tylenchomorpha</taxon>
        <taxon>Tylenchoidea</taxon>
        <taxon>Meloidogynidae</taxon>
        <taxon>Meloidogyninae</taxon>
        <taxon>Meloidogyne</taxon>
    </lineage>
</organism>
<dbReference type="AlphaFoldDB" id="A0A1I8BI88"/>
<accession>A0A1I8BI88</accession>
<name>A0A1I8BI88_MELHA</name>
<dbReference type="PANTHER" id="PTHR13383:SF11">
    <property type="entry name" value="RIBONUCLEASE H2 SUBUNIT B"/>
    <property type="match status" value="1"/>
</dbReference>
<protein>
    <submittedName>
        <fullName evidence="2">RNase_H2-Ydr279 domain-containing protein</fullName>
    </submittedName>
</protein>
<evidence type="ECO:0000313" key="2">
    <source>
        <dbReference type="WBParaSite" id="MhA1_Contig253.frz3.gene13"/>
    </source>
</evidence>
<dbReference type="GO" id="GO:0032299">
    <property type="term" value="C:ribonuclease H2 complex"/>
    <property type="evidence" value="ECO:0007669"/>
    <property type="project" value="InterPro"/>
</dbReference>
<dbReference type="Proteomes" id="UP000095281">
    <property type="component" value="Unplaced"/>
</dbReference>
<dbReference type="GO" id="GO:0005654">
    <property type="term" value="C:nucleoplasm"/>
    <property type="evidence" value="ECO:0007669"/>
    <property type="project" value="TreeGrafter"/>
</dbReference>
<reference evidence="2" key="1">
    <citation type="submission" date="2016-11" db="UniProtKB">
        <authorList>
            <consortium name="WormBaseParasite"/>
        </authorList>
    </citation>
    <scope>IDENTIFICATION</scope>
</reference>
<proteinExistence type="predicted"/>
<sequence length="143" mass="16448">MLKTLPLVTECEENNESSKFRLNEDQLASWLKTKFTSLRETVKKNVRSVEGRGADAFLDHYSMGILADYLTPSTEELLRSQLLLKKEDEINQYSSVDSSNRKRVFQQPKKIVPTKKRPSKFSQVATTGMQSLRTFFGQKPNNK</sequence>
<dbReference type="PANTHER" id="PTHR13383">
    <property type="entry name" value="RIBONUCLEASE H2 SUBUNIT B"/>
    <property type="match status" value="1"/>
</dbReference>
<dbReference type="InterPro" id="IPR040456">
    <property type="entry name" value="RNase_H2_suB"/>
</dbReference>
<evidence type="ECO:0000313" key="1">
    <source>
        <dbReference type="Proteomes" id="UP000095281"/>
    </source>
</evidence>